<comment type="similarity">
    <text evidence="1 6">Belongs to the XseB family.</text>
</comment>
<evidence type="ECO:0000256" key="5">
    <source>
        <dbReference type="ARBA" id="ARBA00022839"/>
    </source>
</evidence>
<keyword evidence="5 6" id="KW-0269">Exonuclease</keyword>
<dbReference type="GO" id="GO:0008855">
    <property type="term" value="F:exodeoxyribonuclease VII activity"/>
    <property type="evidence" value="ECO:0007669"/>
    <property type="project" value="UniProtKB-UniRule"/>
</dbReference>
<dbReference type="EC" id="3.1.11.6" evidence="6"/>
<dbReference type="Pfam" id="PF02609">
    <property type="entry name" value="Exonuc_VII_S"/>
    <property type="match status" value="1"/>
</dbReference>
<evidence type="ECO:0000256" key="4">
    <source>
        <dbReference type="ARBA" id="ARBA00022801"/>
    </source>
</evidence>
<proteinExistence type="inferred from homology"/>
<dbReference type="PANTHER" id="PTHR34137">
    <property type="entry name" value="EXODEOXYRIBONUCLEASE 7 SMALL SUBUNIT"/>
    <property type="match status" value="1"/>
</dbReference>
<dbReference type="NCBIfam" id="TIGR01280">
    <property type="entry name" value="xseB"/>
    <property type="match status" value="1"/>
</dbReference>
<keyword evidence="3 6" id="KW-0540">Nuclease</keyword>
<gene>
    <name evidence="6" type="primary">xseB</name>
    <name evidence="7" type="ORF">ND2E_0556</name>
</gene>
<dbReference type="InterPro" id="IPR003761">
    <property type="entry name" value="Exonuc_VII_S"/>
</dbReference>
<dbReference type="AlphaFoldDB" id="A0A099K8W4"/>
<reference evidence="7 8" key="1">
    <citation type="submission" date="2014-08" db="EMBL/GenBank/DDBJ databases">
        <title>Genomic and Phenotypic Diversity of Colwellia psychrerythraea strains from Disparate Marine Basins.</title>
        <authorList>
            <person name="Techtmann S.M."/>
            <person name="Stelling S.C."/>
            <person name="Utturkar S.M."/>
            <person name="Alshibli N."/>
            <person name="Harris A."/>
            <person name="Brown S.D."/>
            <person name="Hazen T.C."/>
        </authorList>
    </citation>
    <scope>NUCLEOTIDE SEQUENCE [LARGE SCALE GENOMIC DNA]</scope>
    <source>
        <strain evidence="7 8">ND2E</strain>
    </source>
</reference>
<evidence type="ECO:0000313" key="8">
    <source>
        <dbReference type="Proteomes" id="UP000029843"/>
    </source>
</evidence>
<comment type="subcellular location">
    <subcellularLocation>
        <location evidence="6">Cytoplasm</location>
    </subcellularLocation>
</comment>
<evidence type="ECO:0000256" key="2">
    <source>
        <dbReference type="ARBA" id="ARBA00022490"/>
    </source>
</evidence>
<dbReference type="OrthoDB" id="5591562at2"/>
<keyword evidence="2 6" id="KW-0963">Cytoplasm</keyword>
<organism evidence="7 8">
    <name type="scientific">Colwellia psychrerythraea</name>
    <name type="common">Vibrio psychroerythus</name>
    <dbReference type="NCBI Taxonomy" id="28229"/>
    <lineage>
        <taxon>Bacteria</taxon>
        <taxon>Pseudomonadati</taxon>
        <taxon>Pseudomonadota</taxon>
        <taxon>Gammaproteobacteria</taxon>
        <taxon>Alteromonadales</taxon>
        <taxon>Colwelliaceae</taxon>
        <taxon>Colwellia</taxon>
    </lineage>
</organism>
<dbReference type="Gene3D" id="1.10.287.1040">
    <property type="entry name" value="Exonuclease VII, small subunit"/>
    <property type="match status" value="1"/>
</dbReference>
<comment type="caution">
    <text evidence="7">The sequence shown here is derived from an EMBL/GenBank/DDBJ whole genome shotgun (WGS) entry which is preliminary data.</text>
</comment>
<dbReference type="GO" id="GO:0005829">
    <property type="term" value="C:cytosol"/>
    <property type="evidence" value="ECO:0007669"/>
    <property type="project" value="TreeGrafter"/>
</dbReference>
<dbReference type="PATRIC" id="fig|28229.4.peg.4040"/>
<dbReference type="NCBIfam" id="NF002140">
    <property type="entry name" value="PRK00977.1-4"/>
    <property type="match status" value="1"/>
</dbReference>
<dbReference type="GO" id="GO:0009318">
    <property type="term" value="C:exodeoxyribonuclease VII complex"/>
    <property type="evidence" value="ECO:0007669"/>
    <property type="project" value="UniProtKB-UniRule"/>
</dbReference>
<dbReference type="GO" id="GO:0006308">
    <property type="term" value="P:DNA catabolic process"/>
    <property type="evidence" value="ECO:0007669"/>
    <property type="project" value="UniProtKB-UniRule"/>
</dbReference>
<dbReference type="RefSeq" id="WP_033095595.1">
    <property type="nucleotide sequence ID" value="NZ_JQED01000055.1"/>
</dbReference>
<name>A0A099K8W4_COLPS</name>
<dbReference type="Proteomes" id="UP000029843">
    <property type="component" value="Unassembled WGS sequence"/>
</dbReference>
<dbReference type="HAMAP" id="MF_00337">
    <property type="entry name" value="Exonuc_7_S"/>
    <property type="match status" value="1"/>
</dbReference>
<evidence type="ECO:0000256" key="6">
    <source>
        <dbReference type="HAMAP-Rule" id="MF_00337"/>
    </source>
</evidence>
<dbReference type="InterPro" id="IPR037004">
    <property type="entry name" value="Exonuc_VII_ssu_sf"/>
</dbReference>
<dbReference type="EMBL" id="JQED01000055">
    <property type="protein sequence ID" value="KGJ87149.1"/>
    <property type="molecule type" value="Genomic_DNA"/>
</dbReference>
<comment type="function">
    <text evidence="6">Bidirectionally degrades single-stranded DNA into large acid-insoluble oligonucleotides, which are then degraded further into small acid-soluble oligonucleotides.</text>
</comment>
<keyword evidence="4 6" id="KW-0378">Hydrolase</keyword>
<protein>
    <recommendedName>
        <fullName evidence="6">Exodeoxyribonuclease 7 small subunit</fullName>
        <ecNumber evidence="6">3.1.11.6</ecNumber>
    </recommendedName>
    <alternativeName>
        <fullName evidence="6">Exodeoxyribonuclease VII small subunit</fullName>
        <shortName evidence="6">Exonuclease VII small subunit</shortName>
    </alternativeName>
</protein>
<comment type="catalytic activity">
    <reaction evidence="6">
        <text>Exonucleolytic cleavage in either 5'- to 3'- or 3'- to 5'-direction to yield nucleoside 5'-phosphates.</text>
        <dbReference type="EC" id="3.1.11.6"/>
    </reaction>
</comment>
<accession>A0A099K8W4</accession>
<evidence type="ECO:0000256" key="3">
    <source>
        <dbReference type="ARBA" id="ARBA00022722"/>
    </source>
</evidence>
<dbReference type="PANTHER" id="PTHR34137:SF1">
    <property type="entry name" value="EXODEOXYRIBONUCLEASE 7 SMALL SUBUNIT"/>
    <property type="match status" value="1"/>
</dbReference>
<comment type="subunit">
    <text evidence="6">Heterooligomer composed of large and small subunits.</text>
</comment>
<dbReference type="SUPFAM" id="SSF116842">
    <property type="entry name" value="XseB-like"/>
    <property type="match status" value="1"/>
</dbReference>
<evidence type="ECO:0000313" key="7">
    <source>
        <dbReference type="EMBL" id="KGJ87149.1"/>
    </source>
</evidence>
<sequence>MAKKKLENLSFEESLNELDTIVQSLEQGELSLEESMALFERGLNLSQISQVKLQAAEQKVQILLEKNGTAQLTDFDSSAGES</sequence>
<evidence type="ECO:0000256" key="1">
    <source>
        <dbReference type="ARBA" id="ARBA00009998"/>
    </source>
</evidence>